<gene>
    <name evidence="1" type="ORF">XELAEV_180268062mg</name>
</gene>
<evidence type="ECO:0000313" key="1">
    <source>
        <dbReference type="EMBL" id="OCT79990.1"/>
    </source>
</evidence>
<dbReference type="AlphaFoldDB" id="A0A974CWN9"/>
<reference evidence="2" key="1">
    <citation type="journal article" date="2016" name="Nature">
        <title>Genome evolution in the allotetraploid frog Xenopus laevis.</title>
        <authorList>
            <person name="Session A.M."/>
            <person name="Uno Y."/>
            <person name="Kwon T."/>
            <person name="Chapman J.A."/>
            <person name="Toyoda A."/>
            <person name="Takahashi S."/>
            <person name="Fukui A."/>
            <person name="Hikosaka A."/>
            <person name="Suzuki A."/>
            <person name="Kondo M."/>
            <person name="van Heeringen S.J."/>
            <person name="Quigley I."/>
            <person name="Heinz S."/>
            <person name="Ogino H."/>
            <person name="Ochi H."/>
            <person name="Hellsten U."/>
            <person name="Lyons J.B."/>
            <person name="Simakov O."/>
            <person name="Putnam N."/>
            <person name="Stites J."/>
            <person name="Kuroki Y."/>
            <person name="Tanaka T."/>
            <person name="Michiue T."/>
            <person name="Watanabe M."/>
            <person name="Bogdanovic O."/>
            <person name="Lister R."/>
            <person name="Georgiou G."/>
            <person name="Paranjpe S.S."/>
            <person name="van Kruijsbergen I."/>
            <person name="Shu S."/>
            <person name="Carlson J."/>
            <person name="Kinoshita T."/>
            <person name="Ohta Y."/>
            <person name="Mawaribuchi S."/>
            <person name="Jenkins J."/>
            <person name="Grimwood J."/>
            <person name="Schmutz J."/>
            <person name="Mitros T."/>
            <person name="Mozaffari S.V."/>
            <person name="Suzuki Y."/>
            <person name="Haramoto Y."/>
            <person name="Yamamoto T.S."/>
            <person name="Takagi C."/>
            <person name="Heald R."/>
            <person name="Miller K."/>
            <person name="Haudenschild C."/>
            <person name="Kitzman J."/>
            <person name="Nakayama T."/>
            <person name="Izutsu Y."/>
            <person name="Robert J."/>
            <person name="Fortriede J."/>
            <person name="Burns K."/>
            <person name="Lotay V."/>
            <person name="Karimi K."/>
            <person name="Yasuoka Y."/>
            <person name="Dichmann D.S."/>
            <person name="Flajnik M.F."/>
            <person name="Houston D.W."/>
            <person name="Shendure J."/>
            <person name="DuPasquier L."/>
            <person name="Vize P.D."/>
            <person name="Zorn A.M."/>
            <person name="Ito M."/>
            <person name="Marcotte E.M."/>
            <person name="Wallingford J.B."/>
            <person name="Ito Y."/>
            <person name="Asashima M."/>
            <person name="Ueno N."/>
            <person name="Matsuda Y."/>
            <person name="Veenstra G.J."/>
            <person name="Fujiyama A."/>
            <person name="Harland R.M."/>
            <person name="Taira M."/>
            <person name="Rokhsar D.S."/>
        </authorList>
    </citation>
    <scope>NUCLEOTIDE SEQUENCE [LARGE SCALE GENOMIC DNA]</scope>
    <source>
        <strain evidence="2">J</strain>
    </source>
</reference>
<proteinExistence type="predicted"/>
<name>A0A974CWN9_XENLA</name>
<dbReference type="Proteomes" id="UP000694892">
    <property type="component" value="Chromosome 5L"/>
</dbReference>
<accession>A0A974CWN9</accession>
<protein>
    <submittedName>
        <fullName evidence="1">Uncharacterized protein</fullName>
    </submittedName>
</protein>
<feature type="non-terminal residue" evidence="1">
    <location>
        <position position="75"/>
    </location>
</feature>
<feature type="non-terminal residue" evidence="1">
    <location>
        <position position="1"/>
    </location>
</feature>
<sequence length="75" mass="8510">MGTLLRTSFSDPGVLPRATPDEAADLERQIALQAGKNADCKLRVWVGYGFQKMDPHRTLHREYCKWSQLLLHLTG</sequence>
<evidence type="ECO:0000313" key="2">
    <source>
        <dbReference type="Proteomes" id="UP000694892"/>
    </source>
</evidence>
<dbReference type="EMBL" id="CM004474">
    <property type="protein sequence ID" value="OCT79990.1"/>
    <property type="molecule type" value="Genomic_DNA"/>
</dbReference>
<organism evidence="1 2">
    <name type="scientific">Xenopus laevis</name>
    <name type="common">African clawed frog</name>
    <dbReference type="NCBI Taxonomy" id="8355"/>
    <lineage>
        <taxon>Eukaryota</taxon>
        <taxon>Metazoa</taxon>
        <taxon>Chordata</taxon>
        <taxon>Craniata</taxon>
        <taxon>Vertebrata</taxon>
        <taxon>Euteleostomi</taxon>
        <taxon>Amphibia</taxon>
        <taxon>Batrachia</taxon>
        <taxon>Anura</taxon>
        <taxon>Pipoidea</taxon>
        <taxon>Pipidae</taxon>
        <taxon>Xenopodinae</taxon>
        <taxon>Xenopus</taxon>
        <taxon>Xenopus</taxon>
    </lineage>
</organism>